<organism evidence="1">
    <name type="scientific">viral metagenome</name>
    <dbReference type="NCBI Taxonomy" id="1070528"/>
    <lineage>
        <taxon>unclassified sequences</taxon>
        <taxon>metagenomes</taxon>
        <taxon>organismal metagenomes</taxon>
    </lineage>
</organism>
<proteinExistence type="predicted"/>
<accession>A0A6C0DNB1</accession>
<dbReference type="AlphaFoldDB" id="A0A6C0DNB1"/>
<protein>
    <submittedName>
        <fullName evidence="1">Uncharacterized protein</fullName>
    </submittedName>
</protein>
<sequence length="67" mass="8203">MNNKNYEDVLNQYIDILMYDIHIKTHELKYNKPLNIETADKIFNIYFSEKIKEFRENINTAKKIYSK</sequence>
<evidence type="ECO:0000313" key="1">
    <source>
        <dbReference type="EMBL" id="QHT17822.1"/>
    </source>
</evidence>
<reference evidence="1" key="1">
    <citation type="journal article" date="2020" name="Nature">
        <title>Giant virus diversity and host interactions through global metagenomics.</title>
        <authorList>
            <person name="Schulz F."/>
            <person name="Roux S."/>
            <person name="Paez-Espino D."/>
            <person name="Jungbluth S."/>
            <person name="Walsh D.A."/>
            <person name="Denef V.J."/>
            <person name="McMahon K.D."/>
            <person name="Konstantinidis K.T."/>
            <person name="Eloe-Fadrosh E.A."/>
            <person name="Kyrpides N.C."/>
            <person name="Woyke T."/>
        </authorList>
    </citation>
    <scope>NUCLEOTIDE SEQUENCE</scope>
    <source>
        <strain evidence="1">GVMAG-M-3300023174-30</strain>
    </source>
</reference>
<name>A0A6C0DNB1_9ZZZZ</name>
<dbReference type="EMBL" id="MN739645">
    <property type="protein sequence ID" value="QHT17822.1"/>
    <property type="molecule type" value="Genomic_DNA"/>
</dbReference>